<dbReference type="Gene3D" id="1.10.287.90">
    <property type="match status" value="1"/>
</dbReference>
<dbReference type="GO" id="GO:0005886">
    <property type="term" value="C:plasma membrane"/>
    <property type="evidence" value="ECO:0007669"/>
    <property type="project" value="UniProtKB-SubCell"/>
</dbReference>
<feature type="chain" id="PRO_5035933996" description="Cytochrome c oxidase subunit 2" evidence="21">
    <location>
        <begin position="24"/>
        <end position="522"/>
    </location>
</feature>
<keyword evidence="3 17" id="KW-0813">Transport</keyword>
<evidence type="ECO:0000256" key="16">
    <source>
        <dbReference type="PROSITE-ProRule" id="PRU00433"/>
    </source>
</evidence>
<dbReference type="Pfam" id="PF13442">
    <property type="entry name" value="Cytochrome_CBB3"/>
    <property type="match status" value="2"/>
</dbReference>
<dbReference type="SUPFAM" id="SSF46626">
    <property type="entry name" value="Cytochrome c"/>
    <property type="match status" value="2"/>
</dbReference>
<evidence type="ECO:0000256" key="15">
    <source>
        <dbReference type="ARBA" id="ARBA00047816"/>
    </source>
</evidence>
<evidence type="ECO:0000256" key="14">
    <source>
        <dbReference type="ARBA" id="ARBA00024688"/>
    </source>
</evidence>
<keyword evidence="8" id="KW-1278">Translocase</keyword>
<gene>
    <name evidence="25" type="ORF">METHB2_50037</name>
</gene>
<reference evidence="25 26" key="1">
    <citation type="submission" date="2020-02" db="EMBL/GenBank/DDBJ databases">
        <authorList>
            <person name="Hogendoorn C."/>
        </authorList>
    </citation>
    <scope>NUCLEOTIDE SEQUENCE [LARGE SCALE GENOMIC DNA]</scope>
    <source>
        <strain evidence="25">METHB21</strain>
    </source>
</reference>
<dbReference type="InterPro" id="IPR009056">
    <property type="entry name" value="Cyt_c-like_dom"/>
</dbReference>
<dbReference type="GO" id="GO:0020037">
    <property type="term" value="F:heme binding"/>
    <property type="evidence" value="ECO:0007669"/>
    <property type="project" value="InterPro"/>
</dbReference>
<evidence type="ECO:0000256" key="18">
    <source>
        <dbReference type="RuleBase" id="RU004024"/>
    </source>
</evidence>
<dbReference type="PANTHER" id="PTHR22888:SF9">
    <property type="entry name" value="CYTOCHROME C OXIDASE SUBUNIT 2"/>
    <property type="match status" value="1"/>
</dbReference>
<dbReference type="Pfam" id="PF00116">
    <property type="entry name" value="COX2"/>
    <property type="match status" value="1"/>
</dbReference>
<evidence type="ECO:0000256" key="19">
    <source>
        <dbReference type="SAM" id="MobiDB-lite"/>
    </source>
</evidence>
<keyword evidence="7 16" id="KW-0479">Metal-binding</keyword>
<dbReference type="EMBL" id="CADCXN010000080">
    <property type="protein sequence ID" value="CAA9891766.1"/>
    <property type="molecule type" value="Genomic_DNA"/>
</dbReference>
<evidence type="ECO:0000256" key="5">
    <source>
        <dbReference type="ARBA" id="ARBA00022660"/>
    </source>
</evidence>
<dbReference type="PROSITE" id="PS51007">
    <property type="entry name" value="CYTC"/>
    <property type="match status" value="2"/>
</dbReference>
<keyword evidence="10 20" id="KW-1133">Transmembrane helix</keyword>
<feature type="transmembrane region" description="Helical" evidence="20">
    <location>
        <begin position="47"/>
        <end position="67"/>
    </location>
</feature>
<dbReference type="GO" id="GO:0016491">
    <property type="term" value="F:oxidoreductase activity"/>
    <property type="evidence" value="ECO:0007669"/>
    <property type="project" value="UniProtKB-KW"/>
</dbReference>
<dbReference type="Gene3D" id="1.10.760.10">
    <property type="entry name" value="Cytochrome c-like domain"/>
    <property type="match status" value="2"/>
</dbReference>
<keyword evidence="5 17" id="KW-0679">Respiratory chain</keyword>
<evidence type="ECO:0000256" key="11">
    <source>
        <dbReference type="ARBA" id="ARBA00023004"/>
    </source>
</evidence>
<keyword evidence="6 17" id="KW-0812">Transmembrane</keyword>
<feature type="region of interest" description="Disordered" evidence="19">
    <location>
        <begin position="375"/>
        <end position="401"/>
    </location>
</feature>
<evidence type="ECO:0000256" key="3">
    <source>
        <dbReference type="ARBA" id="ARBA00022448"/>
    </source>
</evidence>
<evidence type="ECO:0000256" key="2">
    <source>
        <dbReference type="ARBA" id="ARBA00007866"/>
    </source>
</evidence>
<evidence type="ECO:0000256" key="20">
    <source>
        <dbReference type="SAM" id="Phobius"/>
    </source>
</evidence>
<dbReference type="InterPro" id="IPR008972">
    <property type="entry name" value="Cupredoxin"/>
</dbReference>
<feature type="domain" description="Cytochrome oxidase subunit II copper A binding" evidence="22">
    <location>
        <begin position="117"/>
        <end position="259"/>
    </location>
</feature>
<feature type="domain" description="Cytochrome c" evidence="24">
    <location>
        <begin position="277"/>
        <end position="355"/>
    </location>
</feature>
<sequence length="522" mass="56602">MKKTKQLLACLFLMALGLKTANAEYTLNLTKGITQASNEVYNLHMLILWVCVFVGLSVFGTMFYSIYHHRKSKGHEAAQFHEHTTVEVIWTIIPTLILVGMAVPATKAMIDLNNVQDSDMSIKVTGWQWKWEYDYLDSGIHFFSNLDEASNKARQINSGIDPRSVPHYLLNVDKPLVIPIKKKIRFVFTASDVIHSWWVPALGWKKDAIPGFINESWTSVDKPGTYRGQCTELCGKDHGFMPIVVVAMDQPDFDAWVKKAKEEAKKGADLSAQSHEELVSKGAAVYATNCASCHMPNGEGVPGAFPALKGSPVVTGDINAQANFVLHGKGIMPAFGKILKADELAQVITYTRNALGNQLGDEIQSKEIAKLLPEGKADVSTPPPAPAKVTPVTPAPAKPTLPEAKITPVAELSKEELITKGEAVYAKNCVSCHQPGGGGMPPMFPALTGSPVVTGDINAQVNLVLKGKGMMPAFGEVLNPTDFAAVITYTRNRLGNSMNDAIQPSAIQALQEDLPTAKDDGD</sequence>
<dbReference type="GO" id="GO:0005507">
    <property type="term" value="F:copper ion binding"/>
    <property type="evidence" value="ECO:0007669"/>
    <property type="project" value="InterPro"/>
</dbReference>
<dbReference type="AlphaFoldDB" id="A0A8S0XTM6"/>
<comment type="similarity">
    <text evidence="2 17">Belongs to the cytochrome c oxidase subunit 2 family.</text>
</comment>
<feature type="transmembrane region" description="Helical" evidence="20">
    <location>
        <begin position="88"/>
        <end position="110"/>
    </location>
</feature>
<dbReference type="GO" id="GO:0042773">
    <property type="term" value="P:ATP synthesis coupled electron transport"/>
    <property type="evidence" value="ECO:0007669"/>
    <property type="project" value="TreeGrafter"/>
</dbReference>
<dbReference type="NCBIfam" id="TIGR02866">
    <property type="entry name" value="CoxB"/>
    <property type="match status" value="1"/>
</dbReference>
<keyword evidence="4 16" id="KW-0349">Heme</keyword>
<evidence type="ECO:0000256" key="4">
    <source>
        <dbReference type="ARBA" id="ARBA00022617"/>
    </source>
</evidence>
<keyword evidence="25" id="KW-0560">Oxidoreductase</keyword>
<evidence type="ECO:0000313" key="25">
    <source>
        <dbReference type="EMBL" id="CAA9891766.1"/>
    </source>
</evidence>
<dbReference type="InterPro" id="IPR014222">
    <property type="entry name" value="Cyt_c_oxidase_su2"/>
</dbReference>
<organism evidence="25 26">
    <name type="scientific">Candidatus Methylobacter favarea</name>
    <dbReference type="NCBI Taxonomy" id="2707345"/>
    <lineage>
        <taxon>Bacteria</taxon>
        <taxon>Pseudomonadati</taxon>
        <taxon>Pseudomonadota</taxon>
        <taxon>Gammaproteobacteria</taxon>
        <taxon>Methylococcales</taxon>
        <taxon>Methylococcaceae</taxon>
        <taxon>Methylobacter</taxon>
    </lineage>
</organism>
<evidence type="ECO:0000256" key="17">
    <source>
        <dbReference type="RuleBase" id="RU000456"/>
    </source>
</evidence>
<dbReference type="InterPro" id="IPR001505">
    <property type="entry name" value="Copper_CuA"/>
</dbReference>
<evidence type="ECO:0000256" key="7">
    <source>
        <dbReference type="ARBA" id="ARBA00022723"/>
    </source>
</evidence>
<accession>A0A8S0XTM6</accession>
<dbReference type="Pfam" id="PF02790">
    <property type="entry name" value="COX2_TM"/>
    <property type="match status" value="1"/>
</dbReference>
<protein>
    <recommendedName>
        <fullName evidence="18">Cytochrome c oxidase subunit 2</fullName>
        <ecNumber evidence="18">7.1.1.9</ecNumber>
    </recommendedName>
</protein>
<keyword evidence="9 17" id="KW-0249">Electron transport</keyword>
<comment type="catalytic activity">
    <reaction evidence="15 18">
        <text>4 Fe(II)-[cytochrome c] + O2 + 8 H(+)(in) = 4 Fe(III)-[cytochrome c] + 2 H2O + 4 H(+)(out)</text>
        <dbReference type="Rhea" id="RHEA:11436"/>
        <dbReference type="Rhea" id="RHEA-COMP:10350"/>
        <dbReference type="Rhea" id="RHEA-COMP:14399"/>
        <dbReference type="ChEBI" id="CHEBI:15377"/>
        <dbReference type="ChEBI" id="CHEBI:15378"/>
        <dbReference type="ChEBI" id="CHEBI:15379"/>
        <dbReference type="ChEBI" id="CHEBI:29033"/>
        <dbReference type="ChEBI" id="CHEBI:29034"/>
        <dbReference type="EC" id="7.1.1.9"/>
    </reaction>
</comment>
<evidence type="ECO:0000259" key="23">
    <source>
        <dbReference type="PROSITE" id="PS50999"/>
    </source>
</evidence>
<dbReference type="GO" id="GO:0004129">
    <property type="term" value="F:cytochrome-c oxidase activity"/>
    <property type="evidence" value="ECO:0007669"/>
    <property type="project" value="UniProtKB-EC"/>
</dbReference>
<dbReference type="EC" id="7.1.1.9" evidence="18"/>
<name>A0A8S0XTM6_9GAMM</name>
<comment type="caution">
    <text evidence="25">The sequence shown here is derived from an EMBL/GenBank/DDBJ whole genome shotgun (WGS) entry which is preliminary data.</text>
</comment>
<dbReference type="InterPro" id="IPR011759">
    <property type="entry name" value="Cyt_c_oxidase_su2_TM_dom"/>
</dbReference>
<dbReference type="PANTHER" id="PTHR22888">
    <property type="entry name" value="CYTOCHROME C OXIDASE, SUBUNIT II"/>
    <property type="match status" value="1"/>
</dbReference>
<evidence type="ECO:0000313" key="26">
    <source>
        <dbReference type="Proteomes" id="UP000494216"/>
    </source>
</evidence>
<dbReference type="PROSITE" id="PS00078">
    <property type="entry name" value="COX2"/>
    <property type="match status" value="1"/>
</dbReference>
<evidence type="ECO:0000256" key="1">
    <source>
        <dbReference type="ARBA" id="ARBA00004141"/>
    </source>
</evidence>
<dbReference type="InterPro" id="IPR045187">
    <property type="entry name" value="CcO_II"/>
</dbReference>
<feature type="domain" description="Cytochrome oxidase subunit II transmembrane region profile" evidence="23">
    <location>
        <begin position="21"/>
        <end position="116"/>
    </location>
</feature>
<feature type="domain" description="Cytochrome c" evidence="24">
    <location>
        <begin position="416"/>
        <end position="494"/>
    </location>
</feature>
<dbReference type="RefSeq" id="WP_174626601.1">
    <property type="nucleotide sequence ID" value="NZ_CADCXN010000080.1"/>
</dbReference>
<keyword evidence="21" id="KW-0732">Signal</keyword>
<comment type="function">
    <text evidence="14 18">Subunits I and II form the functional core of the enzyme complex. Electrons originating in cytochrome c are transferred via heme a and Cu(A) to the binuclear center formed by heme a3 and Cu(B).</text>
</comment>
<proteinExistence type="inferred from homology"/>
<dbReference type="PROSITE" id="PS50857">
    <property type="entry name" value="COX2_CUA"/>
    <property type="match status" value="1"/>
</dbReference>
<dbReference type="PRINTS" id="PR01166">
    <property type="entry name" value="CYCOXIDASEII"/>
</dbReference>
<dbReference type="Gene3D" id="2.60.40.420">
    <property type="entry name" value="Cupredoxins - blue copper proteins"/>
    <property type="match status" value="1"/>
</dbReference>
<dbReference type="InterPro" id="IPR036909">
    <property type="entry name" value="Cyt_c-like_dom_sf"/>
</dbReference>
<dbReference type="Proteomes" id="UP000494216">
    <property type="component" value="Unassembled WGS sequence"/>
</dbReference>
<comment type="cofactor">
    <cofactor evidence="18">
        <name>Cu cation</name>
        <dbReference type="ChEBI" id="CHEBI:23378"/>
    </cofactor>
    <text evidence="18">Binds a copper A center.</text>
</comment>
<keyword evidence="26" id="KW-1185">Reference proteome</keyword>
<feature type="signal peptide" evidence="21">
    <location>
        <begin position="1"/>
        <end position="23"/>
    </location>
</feature>
<evidence type="ECO:0000259" key="22">
    <source>
        <dbReference type="PROSITE" id="PS50857"/>
    </source>
</evidence>
<evidence type="ECO:0000259" key="24">
    <source>
        <dbReference type="PROSITE" id="PS51007"/>
    </source>
</evidence>
<dbReference type="InterPro" id="IPR002429">
    <property type="entry name" value="CcO_II-like_C"/>
</dbReference>
<dbReference type="SUPFAM" id="SSF81464">
    <property type="entry name" value="Cytochrome c oxidase subunit II-like, transmembrane region"/>
    <property type="match status" value="1"/>
</dbReference>
<comment type="subcellular location">
    <subcellularLocation>
        <location evidence="17">Cell membrane</location>
        <topology evidence="17">Multi-pass membrane protein</topology>
    </subcellularLocation>
    <subcellularLocation>
        <location evidence="1">Membrane</location>
        <topology evidence="1">Multi-pass membrane protein</topology>
    </subcellularLocation>
</comment>
<dbReference type="SUPFAM" id="SSF49503">
    <property type="entry name" value="Cupredoxins"/>
    <property type="match status" value="1"/>
</dbReference>
<evidence type="ECO:0000256" key="8">
    <source>
        <dbReference type="ARBA" id="ARBA00022967"/>
    </source>
</evidence>
<keyword evidence="12 18" id="KW-0186">Copper</keyword>
<evidence type="ECO:0000256" key="21">
    <source>
        <dbReference type="SAM" id="SignalP"/>
    </source>
</evidence>
<keyword evidence="13 20" id="KW-0472">Membrane</keyword>
<evidence type="ECO:0000256" key="9">
    <source>
        <dbReference type="ARBA" id="ARBA00022982"/>
    </source>
</evidence>
<evidence type="ECO:0000256" key="13">
    <source>
        <dbReference type="ARBA" id="ARBA00023136"/>
    </source>
</evidence>
<evidence type="ECO:0000256" key="10">
    <source>
        <dbReference type="ARBA" id="ARBA00022989"/>
    </source>
</evidence>
<evidence type="ECO:0000256" key="12">
    <source>
        <dbReference type="ARBA" id="ARBA00023008"/>
    </source>
</evidence>
<keyword evidence="11 16" id="KW-0408">Iron</keyword>
<dbReference type="PROSITE" id="PS50999">
    <property type="entry name" value="COX2_TM"/>
    <property type="match status" value="1"/>
</dbReference>
<dbReference type="InterPro" id="IPR036257">
    <property type="entry name" value="Cyt_c_oxidase_su2_TM_sf"/>
</dbReference>
<evidence type="ECO:0000256" key="6">
    <source>
        <dbReference type="ARBA" id="ARBA00022692"/>
    </source>
</evidence>